<evidence type="ECO:0000256" key="1">
    <source>
        <dbReference type="SAM" id="MobiDB-lite"/>
    </source>
</evidence>
<accession>A0A1I7ZX24</accession>
<organism evidence="4 5">
    <name type="scientific">Steinernema glaseri</name>
    <dbReference type="NCBI Taxonomy" id="37863"/>
    <lineage>
        <taxon>Eukaryota</taxon>
        <taxon>Metazoa</taxon>
        <taxon>Ecdysozoa</taxon>
        <taxon>Nematoda</taxon>
        <taxon>Chromadorea</taxon>
        <taxon>Rhabditida</taxon>
        <taxon>Tylenchina</taxon>
        <taxon>Panagrolaimomorpha</taxon>
        <taxon>Strongyloidoidea</taxon>
        <taxon>Steinernematidae</taxon>
        <taxon>Steinernema</taxon>
    </lineage>
</organism>
<dbReference type="Pfam" id="PF24359">
    <property type="entry name" value="DUF7515"/>
    <property type="match status" value="1"/>
</dbReference>
<feature type="domain" description="DUF7515" evidence="2">
    <location>
        <begin position="25"/>
        <end position="101"/>
    </location>
</feature>
<feature type="domain" description="DUF7516" evidence="3">
    <location>
        <begin position="142"/>
        <end position="225"/>
    </location>
</feature>
<sequence length="324" mass="37104">MSILDLAHTEDPAEDTKRAHALLAFKVDAMATIAASDTGTLTKMIPLFHDYCGNNPDHTARSLGYPNFEKFLESEYMLDAVERTFEEDGRKIFSLYPDRKIDRLLLITERNAEAVLQRPARNYRSEELSVQKAASEEKAKRFRYTLCKLIRDLGGHSNLIPLQLVQESYFRRYNEPLDKRCWFEHFETRSAQKALHFYFINELSCTIAEETGVIEIMLRRPFADIKKAIINEIKLHHGTDTTDIENEPLEPQPIEQVNLHVLAERERSAVEYFKPSYRASREQPGSKNSEEVPQGVPPSRMGLAQRAMMSSVGKTNAIAARQNA</sequence>
<dbReference type="Proteomes" id="UP000095287">
    <property type="component" value="Unplaced"/>
</dbReference>
<dbReference type="InterPro" id="IPR055938">
    <property type="entry name" value="DUF7516"/>
</dbReference>
<evidence type="ECO:0000259" key="2">
    <source>
        <dbReference type="Pfam" id="PF24359"/>
    </source>
</evidence>
<evidence type="ECO:0000313" key="5">
    <source>
        <dbReference type="WBParaSite" id="L893_g30442.t1"/>
    </source>
</evidence>
<feature type="region of interest" description="Disordered" evidence="1">
    <location>
        <begin position="275"/>
        <end position="300"/>
    </location>
</feature>
<reference evidence="5" key="1">
    <citation type="submission" date="2016-11" db="UniProtKB">
        <authorList>
            <consortium name="WormBaseParasite"/>
        </authorList>
    </citation>
    <scope>IDENTIFICATION</scope>
</reference>
<keyword evidence="4" id="KW-1185">Reference proteome</keyword>
<evidence type="ECO:0000259" key="3">
    <source>
        <dbReference type="Pfam" id="PF24360"/>
    </source>
</evidence>
<dbReference type="WBParaSite" id="L893_g30442.t1">
    <property type="protein sequence ID" value="L893_g30442.t1"/>
    <property type="gene ID" value="L893_g30442"/>
</dbReference>
<dbReference type="InterPro" id="IPR055937">
    <property type="entry name" value="DUF7515"/>
</dbReference>
<protein>
    <submittedName>
        <fullName evidence="5">HTH OST-type domain-containing protein</fullName>
    </submittedName>
</protein>
<name>A0A1I7ZX24_9BILA</name>
<proteinExistence type="predicted"/>
<dbReference type="Pfam" id="PF24360">
    <property type="entry name" value="DUF7516"/>
    <property type="match status" value="1"/>
</dbReference>
<evidence type="ECO:0000313" key="4">
    <source>
        <dbReference type="Proteomes" id="UP000095287"/>
    </source>
</evidence>
<dbReference type="AlphaFoldDB" id="A0A1I7ZX24"/>